<comment type="caution">
    <text evidence="1">The sequence shown here is derived from an EMBL/GenBank/DDBJ whole genome shotgun (WGS) entry which is preliminary data.</text>
</comment>
<feature type="non-terminal residue" evidence="1">
    <location>
        <position position="50"/>
    </location>
</feature>
<gene>
    <name evidence="1" type="ORF">S12H4_59416</name>
</gene>
<dbReference type="EMBL" id="BARW01038821">
    <property type="protein sequence ID" value="GAJ24696.1"/>
    <property type="molecule type" value="Genomic_DNA"/>
</dbReference>
<name>X1VYM1_9ZZZZ</name>
<reference evidence="1" key="1">
    <citation type="journal article" date="2014" name="Front. Microbiol.">
        <title>High frequency of phylogenetically diverse reductive dehalogenase-homologous genes in deep subseafloor sedimentary metagenomes.</title>
        <authorList>
            <person name="Kawai M."/>
            <person name="Futagami T."/>
            <person name="Toyoda A."/>
            <person name="Takaki Y."/>
            <person name="Nishi S."/>
            <person name="Hori S."/>
            <person name="Arai W."/>
            <person name="Tsubouchi T."/>
            <person name="Morono Y."/>
            <person name="Uchiyama I."/>
            <person name="Ito T."/>
            <person name="Fujiyama A."/>
            <person name="Inagaki F."/>
            <person name="Takami H."/>
        </authorList>
    </citation>
    <scope>NUCLEOTIDE SEQUENCE</scope>
    <source>
        <strain evidence="1">Expedition CK06-06</strain>
    </source>
</reference>
<sequence>MQRIVTNTDSIDMPITEKTRVNDALEYVSQQYPALHLEEDMVVVAVNNRP</sequence>
<protein>
    <submittedName>
        <fullName evidence="1">Uncharacterized protein</fullName>
    </submittedName>
</protein>
<proteinExistence type="predicted"/>
<evidence type="ECO:0000313" key="1">
    <source>
        <dbReference type="EMBL" id="GAJ24696.1"/>
    </source>
</evidence>
<organism evidence="1">
    <name type="scientific">marine sediment metagenome</name>
    <dbReference type="NCBI Taxonomy" id="412755"/>
    <lineage>
        <taxon>unclassified sequences</taxon>
        <taxon>metagenomes</taxon>
        <taxon>ecological metagenomes</taxon>
    </lineage>
</organism>
<accession>X1VYM1</accession>
<dbReference type="AlphaFoldDB" id="X1VYM1"/>